<keyword evidence="1" id="KW-0210">Decarboxylase</keyword>
<dbReference type="PANTHER" id="PTHR11999">
    <property type="entry name" value="GROUP II PYRIDOXAL-5-PHOSPHATE DECARBOXYLASE"/>
    <property type="match status" value="1"/>
</dbReference>
<organism evidence="2 3">
    <name type="scientific">Paspalum notatum var. saurae</name>
    <dbReference type="NCBI Taxonomy" id="547442"/>
    <lineage>
        <taxon>Eukaryota</taxon>
        <taxon>Viridiplantae</taxon>
        <taxon>Streptophyta</taxon>
        <taxon>Embryophyta</taxon>
        <taxon>Tracheophyta</taxon>
        <taxon>Spermatophyta</taxon>
        <taxon>Magnoliopsida</taxon>
        <taxon>Liliopsida</taxon>
        <taxon>Poales</taxon>
        <taxon>Poaceae</taxon>
        <taxon>PACMAD clade</taxon>
        <taxon>Panicoideae</taxon>
        <taxon>Andropogonodae</taxon>
        <taxon>Paspaleae</taxon>
        <taxon>Paspalinae</taxon>
        <taxon>Paspalum</taxon>
    </lineage>
</organism>
<sequence>MARMFEARARDDEWFEVVVPRGFALVCFRVRPRGGMTEQEADEAGREFMARVNRTGKAFLASTVVGGRLVLRFAVGSTLQEHWSRGTCN</sequence>
<dbReference type="Proteomes" id="UP001341281">
    <property type="component" value="Chromosome 05"/>
</dbReference>
<gene>
    <name evidence="2" type="ORF">U9M48_025422</name>
</gene>
<dbReference type="InterPro" id="IPR010977">
    <property type="entry name" value="Aromatic_deC"/>
</dbReference>
<dbReference type="InterPro" id="IPR015424">
    <property type="entry name" value="PyrdxlP-dep_Trfase"/>
</dbReference>
<dbReference type="SUPFAM" id="SSF53383">
    <property type="entry name" value="PLP-dependent transferases"/>
    <property type="match status" value="1"/>
</dbReference>
<keyword evidence="1" id="KW-0456">Lyase</keyword>
<proteinExistence type="predicted"/>
<dbReference type="PANTHER" id="PTHR11999:SF157">
    <property type="entry name" value="TRYPTOPHAN DECARBOXYLASE 1"/>
    <property type="match status" value="1"/>
</dbReference>
<reference evidence="2 3" key="1">
    <citation type="submission" date="2024-02" db="EMBL/GenBank/DDBJ databases">
        <title>High-quality chromosome-scale genome assembly of Pensacola bahiagrass (Paspalum notatum Flugge var. saurae).</title>
        <authorList>
            <person name="Vega J.M."/>
            <person name="Podio M."/>
            <person name="Orjuela J."/>
            <person name="Siena L.A."/>
            <person name="Pessino S.C."/>
            <person name="Combes M.C."/>
            <person name="Mariac C."/>
            <person name="Albertini E."/>
            <person name="Pupilli F."/>
            <person name="Ortiz J.P.A."/>
            <person name="Leblanc O."/>
        </authorList>
    </citation>
    <scope>NUCLEOTIDE SEQUENCE [LARGE SCALE GENOMIC DNA]</scope>
    <source>
        <strain evidence="2">R1</strain>
        <tissue evidence="2">Leaf</tissue>
    </source>
</reference>
<evidence type="ECO:0000256" key="1">
    <source>
        <dbReference type="ARBA" id="ARBA00022793"/>
    </source>
</evidence>
<dbReference type="GO" id="GO:0016831">
    <property type="term" value="F:carboxy-lyase activity"/>
    <property type="evidence" value="ECO:0007669"/>
    <property type="project" value="TreeGrafter"/>
</dbReference>
<dbReference type="EMBL" id="CP144749">
    <property type="protein sequence ID" value="WVZ77568.1"/>
    <property type="molecule type" value="Genomic_DNA"/>
</dbReference>
<keyword evidence="3" id="KW-1185">Reference proteome</keyword>
<protein>
    <submittedName>
        <fullName evidence="2">Uncharacterized protein</fullName>
    </submittedName>
</protein>
<accession>A0AAQ3TQC6</accession>
<dbReference type="InterPro" id="IPR015422">
    <property type="entry name" value="PyrdxlP-dep_Trfase_small"/>
</dbReference>
<evidence type="ECO:0000313" key="3">
    <source>
        <dbReference type="Proteomes" id="UP001341281"/>
    </source>
</evidence>
<name>A0AAQ3TQC6_PASNO</name>
<dbReference type="AlphaFoldDB" id="A0AAQ3TQC6"/>
<evidence type="ECO:0000313" key="2">
    <source>
        <dbReference type="EMBL" id="WVZ77568.1"/>
    </source>
</evidence>
<dbReference type="Gene3D" id="3.90.1150.10">
    <property type="entry name" value="Aspartate Aminotransferase, domain 1"/>
    <property type="match status" value="1"/>
</dbReference>
<dbReference type="GO" id="GO:0005737">
    <property type="term" value="C:cytoplasm"/>
    <property type="evidence" value="ECO:0007669"/>
    <property type="project" value="TreeGrafter"/>
</dbReference>